<dbReference type="Gene3D" id="1.20.1640.10">
    <property type="entry name" value="Multidrug efflux transporter AcrB transmembrane domain"/>
    <property type="match status" value="3"/>
</dbReference>
<keyword evidence="1" id="KW-0812">Transmembrane</keyword>
<feature type="transmembrane region" description="Helical" evidence="1">
    <location>
        <begin position="957"/>
        <end position="975"/>
    </location>
</feature>
<dbReference type="Pfam" id="PF00873">
    <property type="entry name" value="ACR_tran"/>
    <property type="match status" value="3"/>
</dbReference>
<dbReference type="SUPFAM" id="SSF82866">
    <property type="entry name" value="Multidrug efflux transporter AcrB transmembrane domain"/>
    <property type="match status" value="2"/>
</dbReference>
<keyword evidence="1" id="KW-0472">Membrane</keyword>
<feature type="transmembrane region" description="Helical" evidence="1">
    <location>
        <begin position="493"/>
        <end position="512"/>
    </location>
</feature>
<protein>
    <submittedName>
        <fullName evidence="2">Cation efflux system protein CusA</fullName>
    </submittedName>
</protein>
<feature type="transmembrane region" description="Helical" evidence="1">
    <location>
        <begin position="982"/>
        <end position="1003"/>
    </location>
</feature>
<feature type="transmembrane region" description="Helical" evidence="1">
    <location>
        <begin position="1009"/>
        <end position="1033"/>
    </location>
</feature>
<dbReference type="Gene3D" id="3.30.70.1430">
    <property type="entry name" value="Multidrug efflux transporter AcrB pore domain"/>
    <property type="match status" value="2"/>
</dbReference>
<accession>A0A518B7T2</accession>
<dbReference type="Gene3D" id="3.30.2090.10">
    <property type="entry name" value="Multidrug efflux transporter AcrB TolC docking domain, DN and DC subdomains"/>
    <property type="match status" value="2"/>
</dbReference>
<feature type="transmembrane region" description="Helical" evidence="1">
    <location>
        <begin position="578"/>
        <end position="597"/>
    </location>
</feature>
<evidence type="ECO:0000256" key="1">
    <source>
        <dbReference type="SAM" id="Phobius"/>
    </source>
</evidence>
<sequence>MVILATIALIAAGIYSIFHIRLNAIPNLGDVQVIVFTEYPGQSPQVVEDQVTYPLTTTMLSVPKASEVRGSSFFGRSFVTINFEDGTDLYWARSRVLEYLNFAADQIPPGLSPRLGPDATGNGWVYEYVVTSGYYCEDHPRGMYHDPKGDKWYALPNEAPVDARSRLELVKIFDEPGASPLTGKPLVAPKTDLGMLRTVQDWYLRYPLSATPGVSQVASLGGYVKEYQVEIDPDRLLAFDLSLRKVRTAIEESNLDEGGSVVEFSESQYFVVGRGYLGGGRSTPGTSQQVLADLGAIAIGTQQDGSPIFLRDIARIQIGPALRRGIAEWNGKGQVVAAVVLMRYQENAYAVIQSVKEKLDQLRVGLPPGVDVKTSYDRSALIERAVATLQRKLIEEVTVVAIIIMIFLLHFRSSVVAIFVLPMGVLGSLLIMQIIGVDANIMSLGGLALAIGVMVDSAIVMIENSHKRLEEDTGRLSHDESIALAAKEVGPQIFFSLLVIAVAFLPIFFLPGESGKLFRPLAYTKTFAMASAAILSITIVPILMVYLVRGRIPKEETNPINRFLIRVYEPVFWFCMRWRWLTVALALLMVASIVYPYRKLGSEFMPPLNEGTLLYMPTTDPSISIDKLREYLQQTDKLFAQFPEIAWVFGKGGRFDTATDNAPISMIGTTLELEVDESKWRKRYIDRWFSGLPDVLKTPLAYFWPEERPITVKELIYGWEDLSGARIQGLNDVANLPGLSNAWTMPIKARVEMLATGIKTPVGIKVLGSDLRVIGDVAEKIASQLRTLPEVKSVYAEKTQGGYFLDFLIDREAAARYGLTIQEIQEIIQVAMGGLPITTTVEGLERYPVNLRYPRELRDNMPALKASLVTLPSGAQIPIEELAEIRYTTGPPVVRSEQSEPTAWIYVDMTSSDMGGFVAKAKALVQRNVIDQPDFPAGYRLIWTGEYKNLEEANQRMVTIIPVTLLIIFMLLYISNGSIFRTVTVLAAIPFSLVGAFWLLYFLEFQMSVAVWVGMIALAGLDAETGSLMLLYLDRSFDTYRERGMFKSLKDLERCIHEGAVRRIRPETMTVVAAFIGLMPLMYGTEVGSEAMKRLAAPMVGGLVTSFLMELMVYPVIFFLYKSFEVRRIIRKQREAEEA</sequence>
<organism evidence="2 3">
    <name type="scientific">Kolteria novifilia</name>
    <dbReference type="NCBI Taxonomy" id="2527975"/>
    <lineage>
        <taxon>Bacteria</taxon>
        <taxon>Pseudomonadati</taxon>
        <taxon>Planctomycetota</taxon>
        <taxon>Planctomycetia</taxon>
        <taxon>Kolteriales</taxon>
        <taxon>Kolteriaceae</taxon>
        <taxon>Kolteria</taxon>
    </lineage>
</organism>
<dbReference type="AlphaFoldDB" id="A0A518B7T2"/>
<dbReference type="GO" id="GO:0042910">
    <property type="term" value="F:xenobiotic transmembrane transporter activity"/>
    <property type="evidence" value="ECO:0007669"/>
    <property type="project" value="TreeGrafter"/>
</dbReference>
<dbReference type="Proteomes" id="UP000317093">
    <property type="component" value="Chromosome"/>
</dbReference>
<dbReference type="GO" id="GO:0005886">
    <property type="term" value="C:plasma membrane"/>
    <property type="evidence" value="ECO:0007669"/>
    <property type="project" value="TreeGrafter"/>
</dbReference>
<feature type="transmembrane region" description="Helical" evidence="1">
    <location>
        <begin position="1064"/>
        <end position="1083"/>
    </location>
</feature>
<evidence type="ECO:0000313" key="2">
    <source>
        <dbReference type="EMBL" id="QDU63013.1"/>
    </source>
</evidence>
<feature type="transmembrane region" description="Helical" evidence="1">
    <location>
        <begin position="1095"/>
        <end position="1121"/>
    </location>
</feature>
<feature type="transmembrane region" description="Helical" evidence="1">
    <location>
        <begin position="416"/>
        <end position="435"/>
    </location>
</feature>
<proteinExistence type="predicted"/>
<dbReference type="PANTHER" id="PTHR32063">
    <property type="match status" value="1"/>
</dbReference>
<dbReference type="SUPFAM" id="SSF82714">
    <property type="entry name" value="Multidrug efflux transporter AcrB TolC docking domain, DN and DC subdomains"/>
    <property type="match status" value="2"/>
</dbReference>
<feature type="transmembrane region" description="Helical" evidence="1">
    <location>
        <begin position="441"/>
        <end position="462"/>
    </location>
</feature>
<dbReference type="SUPFAM" id="SSF82693">
    <property type="entry name" value="Multidrug efflux transporter AcrB pore domain, PN1, PN2, PC1 and PC2 subdomains"/>
    <property type="match status" value="2"/>
</dbReference>
<name>A0A518B7T2_9BACT</name>
<gene>
    <name evidence="2" type="primary">cusA_1</name>
    <name evidence="2" type="ORF">Pan216_38870</name>
</gene>
<dbReference type="InterPro" id="IPR001036">
    <property type="entry name" value="Acrflvin-R"/>
</dbReference>
<evidence type="ECO:0000313" key="3">
    <source>
        <dbReference type="Proteomes" id="UP000317093"/>
    </source>
</evidence>
<dbReference type="EMBL" id="CP036279">
    <property type="protein sequence ID" value="QDU63013.1"/>
    <property type="molecule type" value="Genomic_DNA"/>
</dbReference>
<dbReference type="InterPro" id="IPR027463">
    <property type="entry name" value="AcrB_DN_DC_subdom"/>
</dbReference>
<keyword evidence="1" id="KW-1133">Transmembrane helix</keyword>
<feature type="transmembrane region" description="Helical" evidence="1">
    <location>
        <begin position="527"/>
        <end position="548"/>
    </location>
</feature>
<reference evidence="2 3" key="1">
    <citation type="submission" date="2019-02" db="EMBL/GenBank/DDBJ databases">
        <title>Deep-cultivation of Planctomycetes and their phenomic and genomic characterization uncovers novel biology.</title>
        <authorList>
            <person name="Wiegand S."/>
            <person name="Jogler M."/>
            <person name="Boedeker C."/>
            <person name="Pinto D."/>
            <person name="Vollmers J."/>
            <person name="Rivas-Marin E."/>
            <person name="Kohn T."/>
            <person name="Peeters S.H."/>
            <person name="Heuer A."/>
            <person name="Rast P."/>
            <person name="Oberbeckmann S."/>
            <person name="Bunk B."/>
            <person name="Jeske O."/>
            <person name="Meyerdierks A."/>
            <person name="Storesund J.E."/>
            <person name="Kallscheuer N."/>
            <person name="Luecker S."/>
            <person name="Lage O.M."/>
            <person name="Pohl T."/>
            <person name="Merkel B.J."/>
            <person name="Hornburger P."/>
            <person name="Mueller R.-W."/>
            <person name="Bruemmer F."/>
            <person name="Labrenz M."/>
            <person name="Spormann A.M."/>
            <person name="Op den Camp H."/>
            <person name="Overmann J."/>
            <person name="Amann R."/>
            <person name="Jetten M.S.M."/>
            <person name="Mascher T."/>
            <person name="Medema M.H."/>
            <person name="Devos D.P."/>
            <person name="Kaster A.-K."/>
            <person name="Ovreas L."/>
            <person name="Rohde M."/>
            <person name="Galperin M.Y."/>
            <person name="Jogler C."/>
        </authorList>
    </citation>
    <scope>NUCLEOTIDE SEQUENCE [LARGE SCALE GENOMIC DNA]</scope>
    <source>
        <strain evidence="2 3">Pan216</strain>
    </source>
</reference>
<dbReference type="PANTHER" id="PTHR32063:SF19">
    <property type="entry name" value="CATION EFFLUX SYSTEM PROTEIN CUSA"/>
    <property type="match status" value="1"/>
</dbReference>
<dbReference type="Gene3D" id="3.30.70.1320">
    <property type="entry name" value="Multidrug efflux transporter AcrB pore domain like"/>
    <property type="match status" value="2"/>
</dbReference>
<dbReference type="Gene3D" id="3.30.70.1440">
    <property type="entry name" value="Multidrug efflux transporter AcrB pore domain"/>
    <property type="match status" value="1"/>
</dbReference>
<dbReference type="KEGG" id="knv:Pan216_38870"/>
<keyword evidence="3" id="KW-1185">Reference proteome</keyword>
<feature type="transmembrane region" description="Helical" evidence="1">
    <location>
        <begin position="393"/>
        <end position="409"/>
    </location>
</feature>